<evidence type="ECO:0000313" key="2">
    <source>
        <dbReference type="EMBL" id="ABK98863.1"/>
    </source>
</evidence>
<keyword evidence="1" id="KW-0732">Signal</keyword>
<dbReference type="InterPro" id="IPR025737">
    <property type="entry name" value="FApF"/>
</dbReference>
<dbReference type="Pfam" id="PF13557">
    <property type="entry name" value="Phenol_MetA_deg"/>
    <property type="match status" value="1"/>
</dbReference>
<proteinExistence type="predicted"/>
<dbReference type="EMBL" id="CP000482">
    <property type="protein sequence ID" value="ABK98863.1"/>
    <property type="molecule type" value="Genomic_DNA"/>
</dbReference>
<name>A1ANE3_PELPD</name>
<keyword evidence="3" id="KW-1185">Reference proteome</keyword>
<dbReference type="HOGENOM" id="CLU_066445_1_0_7"/>
<dbReference type="eggNOG" id="COG1452">
    <property type="taxonomic scope" value="Bacteria"/>
</dbReference>
<dbReference type="STRING" id="338966.Ppro_1242"/>
<reference evidence="2 3" key="1">
    <citation type="submission" date="2006-10" db="EMBL/GenBank/DDBJ databases">
        <title>Complete sequence of chromosome of Pelobacter propionicus DSM 2379.</title>
        <authorList>
            <consortium name="US DOE Joint Genome Institute"/>
            <person name="Copeland A."/>
            <person name="Lucas S."/>
            <person name="Lapidus A."/>
            <person name="Barry K."/>
            <person name="Detter J.C."/>
            <person name="Glavina del Rio T."/>
            <person name="Hammon N."/>
            <person name="Israni S."/>
            <person name="Dalin E."/>
            <person name="Tice H."/>
            <person name="Pitluck S."/>
            <person name="Saunders E."/>
            <person name="Brettin T."/>
            <person name="Bruce D."/>
            <person name="Han C."/>
            <person name="Tapia R."/>
            <person name="Schmutz J."/>
            <person name="Larimer F."/>
            <person name="Land M."/>
            <person name="Hauser L."/>
            <person name="Kyrpides N."/>
            <person name="Kim E."/>
            <person name="Lovley D."/>
            <person name="Richardson P."/>
        </authorList>
    </citation>
    <scope>NUCLEOTIDE SEQUENCE [LARGE SCALE GENOMIC DNA]</scope>
    <source>
        <strain evidence="3">DSM 2379 / NBRC 103807 / OttBd1</strain>
    </source>
</reference>
<feature type="chain" id="PRO_5002631891" description="Transporter" evidence="1">
    <location>
        <begin position="43"/>
        <end position="286"/>
    </location>
</feature>
<dbReference type="KEGG" id="ppd:Ppro_1242"/>
<dbReference type="RefSeq" id="WP_011735165.1">
    <property type="nucleotide sequence ID" value="NC_008609.1"/>
</dbReference>
<organism evidence="2 3">
    <name type="scientific">Pelobacter propionicus (strain DSM 2379 / NBRC 103807 / OttBd1)</name>
    <dbReference type="NCBI Taxonomy" id="338966"/>
    <lineage>
        <taxon>Bacteria</taxon>
        <taxon>Pseudomonadati</taxon>
        <taxon>Thermodesulfobacteriota</taxon>
        <taxon>Desulfuromonadia</taxon>
        <taxon>Desulfuromonadales</taxon>
        <taxon>Desulfuromonadaceae</taxon>
        <taxon>Pelobacter</taxon>
    </lineage>
</organism>
<dbReference type="OrthoDB" id="5396016at2"/>
<dbReference type="AlphaFoldDB" id="A1ANE3"/>
<evidence type="ECO:0000313" key="3">
    <source>
        <dbReference type="Proteomes" id="UP000006732"/>
    </source>
</evidence>
<feature type="signal peptide" evidence="1">
    <location>
        <begin position="1"/>
        <end position="42"/>
    </location>
</feature>
<evidence type="ECO:0000256" key="1">
    <source>
        <dbReference type="SAM" id="SignalP"/>
    </source>
</evidence>
<evidence type="ECO:0008006" key="4">
    <source>
        <dbReference type="Google" id="ProtNLM"/>
    </source>
</evidence>
<gene>
    <name evidence="2" type="ordered locus">Ppro_1242</name>
</gene>
<sequence>MSANTSEQSHPQGRKARKAGTGLRAGLYGALLALSLSAPVHAAPPLITDDAGTVEVGKVEIELNNSYSHDSEHEGGVKVRGEVFDSELKVTTGLYKDLGIALAVPYVFSDRTKEDGNLVDDVEGFGDMTLEVKYRFLELAGIDFTLKPYVLIPTGRYNVGLSEGRWQPGVALIATREFDDGNYALHANLGYEHHGYRTEEMRDGNRNNLWSGSLAGEAKLLPGLIGVADFGLATTQDKGTDTLTSYALTGVRYEVNEYLDVDAGVKFGLTKPEDDVAVLYGIVLKF</sequence>
<dbReference type="Proteomes" id="UP000006732">
    <property type="component" value="Chromosome"/>
</dbReference>
<accession>A1ANE3</accession>
<protein>
    <recommendedName>
        <fullName evidence="4">Transporter</fullName>
    </recommendedName>
</protein>